<evidence type="ECO:0000256" key="1">
    <source>
        <dbReference type="SAM" id="MobiDB-lite"/>
    </source>
</evidence>
<organism evidence="2 3">
    <name type="scientific">Albula glossodonta</name>
    <name type="common">roundjaw bonefish</name>
    <dbReference type="NCBI Taxonomy" id="121402"/>
    <lineage>
        <taxon>Eukaryota</taxon>
        <taxon>Metazoa</taxon>
        <taxon>Chordata</taxon>
        <taxon>Craniata</taxon>
        <taxon>Vertebrata</taxon>
        <taxon>Euteleostomi</taxon>
        <taxon>Actinopterygii</taxon>
        <taxon>Neopterygii</taxon>
        <taxon>Teleostei</taxon>
        <taxon>Albuliformes</taxon>
        <taxon>Albulidae</taxon>
        <taxon>Albula</taxon>
    </lineage>
</organism>
<protein>
    <submittedName>
        <fullName evidence="2">Uncharacterized protein</fullName>
    </submittedName>
</protein>
<feature type="non-terminal residue" evidence="2">
    <location>
        <position position="80"/>
    </location>
</feature>
<dbReference type="EMBL" id="JAFBMS010002597">
    <property type="protein sequence ID" value="KAG9328178.1"/>
    <property type="molecule type" value="Genomic_DNA"/>
</dbReference>
<evidence type="ECO:0000313" key="2">
    <source>
        <dbReference type="EMBL" id="KAG9328178.1"/>
    </source>
</evidence>
<dbReference type="Proteomes" id="UP000824540">
    <property type="component" value="Unassembled WGS sequence"/>
</dbReference>
<keyword evidence="3" id="KW-1185">Reference proteome</keyword>
<sequence length="80" mass="8862">ASVQKLFREFFELTKLSPVAACTLLPPNLYPNKEALLHRGGKKRRREREGSAEGRVFGACAKPHSSNPQANGHSNIHLLL</sequence>
<dbReference type="AlphaFoldDB" id="A0A8T2MR52"/>
<accession>A0A8T2MR52</accession>
<proteinExistence type="predicted"/>
<name>A0A8T2MR52_9TELE</name>
<feature type="region of interest" description="Disordered" evidence="1">
    <location>
        <begin position="37"/>
        <end position="80"/>
    </location>
</feature>
<reference evidence="2" key="1">
    <citation type="thesis" date="2021" institute="BYU ScholarsArchive" country="Provo, UT, USA">
        <title>Applications of and Algorithms for Genome Assembly and Genomic Analyses with an Emphasis on Marine Teleosts.</title>
        <authorList>
            <person name="Pickett B.D."/>
        </authorList>
    </citation>
    <scope>NUCLEOTIDE SEQUENCE</scope>
    <source>
        <strain evidence="2">HI-2016</strain>
    </source>
</reference>
<gene>
    <name evidence="2" type="ORF">JZ751_015915</name>
</gene>
<evidence type="ECO:0000313" key="3">
    <source>
        <dbReference type="Proteomes" id="UP000824540"/>
    </source>
</evidence>
<comment type="caution">
    <text evidence="2">The sequence shown here is derived from an EMBL/GenBank/DDBJ whole genome shotgun (WGS) entry which is preliminary data.</text>
</comment>
<feature type="compositionally biased region" description="Polar residues" evidence="1">
    <location>
        <begin position="64"/>
        <end position="74"/>
    </location>
</feature>